<feature type="region of interest" description="Disordered" evidence="1">
    <location>
        <begin position="1"/>
        <end position="50"/>
    </location>
</feature>
<dbReference type="AlphaFoldDB" id="A0A2V3IPF4"/>
<evidence type="ECO:0000313" key="3">
    <source>
        <dbReference type="Proteomes" id="UP000247409"/>
    </source>
</evidence>
<name>A0A2V3IPF4_9FLOR</name>
<evidence type="ECO:0000256" key="1">
    <source>
        <dbReference type="SAM" id="MobiDB-lite"/>
    </source>
</evidence>
<evidence type="ECO:0000313" key="2">
    <source>
        <dbReference type="EMBL" id="PXF43929.1"/>
    </source>
</evidence>
<protein>
    <submittedName>
        <fullName evidence="2">Uncharacterized protein</fullName>
    </submittedName>
</protein>
<accession>A0A2V3IPF4</accession>
<sequence>MVTSAPSIGPSKMRDDCFHGVSSLPSQRNAPREAQIDDQASPSIPVHDQGVRPWAINKEYANAEMPPEPTTEHSYISKKLATLDAQGRAPLMESNYVGHEKTVTLASPAKE</sequence>
<comment type="caution">
    <text evidence="2">The sequence shown here is derived from an EMBL/GenBank/DDBJ whole genome shotgun (WGS) entry which is preliminary data.</text>
</comment>
<proteinExistence type="predicted"/>
<gene>
    <name evidence="2" type="ORF">BWQ96_06298</name>
</gene>
<reference evidence="2 3" key="1">
    <citation type="journal article" date="2018" name="Mol. Biol. Evol.">
        <title>Analysis of the draft genome of the red seaweed Gracilariopsis chorda provides insights into genome size evolution in Rhodophyta.</title>
        <authorList>
            <person name="Lee J."/>
            <person name="Yang E.C."/>
            <person name="Graf L."/>
            <person name="Yang J.H."/>
            <person name="Qiu H."/>
            <person name="Zel Zion U."/>
            <person name="Chan C.X."/>
            <person name="Stephens T.G."/>
            <person name="Weber A.P.M."/>
            <person name="Boo G.H."/>
            <person name="Boo S.M."/>
            <person name="Kim K.M."/>
            <person name="Shin Y."/>
            <person name="Jung M."/>
            <person name="Lee S.J."/>
            <person name="Yim H.S."/>
            <person name="Lee J.H."/>
            <person name="Bhattacharya D."/>
            <person name="Yoon H.S."/>
        </authorList>
    </citation>
    <scope>NUCLEOTIDE SEQUENCE [LARGE SCALE GENOMIC DNA]</scope>
    <source>
        <strain evidence="2 3">SKKU-2015</strain>
        <tissue evidence="2">Whole body</tissue>
    </source>
</reference>
<dbReference type="EMBL" id="NBIV01000107">
    <property type="protein sequence ID" value="PXF43929.1"/>
    <property type="molecule type" value="Genomic_DNA"/>
</dbReference>
<keyword evidence="3" id="KW-1185">Reference proteome</keyword>
<dbReference type="Proteomes" id="UP000247409">
    <property type="component" value="Unassembled WGS sequence"/>
</dbReference>
<organism evidence="2 3">
    <name type="scientific">Gracilariopsis chorda</name>
    <dbReference type="NCBI Taxonomy" id="448386"/>
    <lineage>
        <taxon>Eukaryota</taxon>
        <taxon>Rhodophyta</taxon>
        <taxon>Florideophyceae</taxon>
        <taxon>Rhodymeniophycidae</taxon>
        <taxon>Gracilariales</taxon>
        <taxon>Gracilariaceae</taxon>
        <taxon>Gracilariopsis</taxon>
    </lineage>
</organism>